<proteinExistence type="predicted"/>
<reference evidence="1" key="1">
    <citation type="journal article" date="2021" name="Antonie Van Leeuwenhoek">
        <title>Draft genome and description of Waterburya agarophytonicola gen. nov. sp. nov. (Pleurocapsales, Cyanobacteria): a seaweed symbiont.</title>
        <authorList>
            <person name="Bonthond G."/>
            <person name="Shalygin S."/>
            <person name="Bayer T."/>
            <person name="Weinberger F."/>
        </authorList>
    </citation>
    <scope>NUCLEOTIDE SEQUENCE</scope>
    <source>
        <strain evidence="1">KI4</strain>
    </source>
</reference>
<organism evidence="1 2">
    <name type="scientific">Waterburya agarophytonicola KI4</name>
    <dbReference type="NCBI Taxonomy" id="2874699"/>
    <lineage>
        <taxon>Bacteria</taxon>
        <taxon>Bacillati</taxon>
        <taxon>Cyanobacteriota</taxon>
        <taxon>Cyanophyceae</taxon>
        <taxon>Pleurocapsales</taxon>
        <taxon>Hyellaceae</taxon>
        <taxon>Waterburya</taxon>
        <taxon>Waterburya agarophytonicola</taxon>
    </lineage>
</organism>
<dbReference type="RefSeq" id="WP_229638839.1">
    <property type="nucleotide sequence ID" value="NZ_JADWDC010000004.1"/>
</dbReference>
<sequence length="195" mass="22642">MESTIPNTTFCPDEIFKRLDTYITQVQILDNIQVSNPRKILSRTLGLISLSEKVGQKKIEITKDGLTLYCAKKARDWTIVENQLNREQISVIENLPQTKEQIFLEFYSRKLTHKLKEIFQLKNYPIDRAISLNHAQVPYEFLISHESTTNKIIFVGTNLENDIVFKSSFYKNAQVQVITNNLSLEHINQLCCFNS</sequence>
<dbReference type="AlphaFoldDB" id="A0A964FDP8"/>
<accession>A0A964FDP8</accession>
<keyword evidence="2" id="KW-1185">Reference proteome</keyword>
<evidence type="ECO:0000313" key="1">
    <source>
        <dbReference type="EMBL" id="MCC0175840.1"/>
    </source>
</evidence>
<dbReference type="EMBL" id="JADWDC010000004">
    <property type="protein sequence ID" value="MCC0175840.1"/>
    <property type="molecule type" value="Genomic_DNA"/>
</dbReference>
<evidence type="ECO:0000313" key="2">
    <source>
        <dbReference type="Proteomes" id="UP000729733"/>
    </source>
</evidence>
<comment type="caution">
    <text evidence="1">The sequence shown here is derived from an EMBL/GenBank/DDBJ whole genome shotgun (WGS) entry which is preliminary data.</text>
</comment>
<dbReference type="Proteomes" id="UP000729733">
    <property type="component" value="Unassembled WGS sequence"/>
</dbReference>
<name>A0A964FDP8_9CYAN</name>
<gene>
    <name evidence="1" type="ORF">I4641_02440</name>
</gene>
<protein>
    <submittedName>
        <fullName evidence="1">Uncharacterized protein</fullName>
    </submittedName>
</protein>